<organism evidence="1 2">
    <name type="scientific">Boothiomyces macroporosus</name>
    <dbReference type="NCBI Taxonomy" id="261099"/>
    <lineage>
        <taxon>Eukaryota</taxon>
        <taxon>Fungi</taxon>
        <taxon>Fungi incertae sedis</taxon>
        <taxon>Chytridiomycota</taxon>
        <taxon>Chytridiomycota incertae sedis</taxon>
        <taxon>Chytridiomycetes</taxon>
        <taxon>Rhizophydiales</taxon>
        <taxon>Terramycetaceae</taxon>
        <taxon>Boothiomyces</taxon>
    </lineage>
</organism>
<keyword evidence="2" id="KW-1185">Reference proteome</keyword>
<evidence type="ECO:0000313" key="2">
    <source>
        <dbReference type="Proteomes" id="UP001210925"/>
    </source>
</evidence>
<dbReference type="Gene3D" id="2.60.40.200">
    <property type="entry name" value="Superoxide dismutase, copper/zinc binding domain"/>
    <property type="match status" value="1"/>
</dbReference>
<comment type="caution">
    <text evidence="1">The sequence shown here is derived from an EMBL/GenBank/DDBJ whole genome shotgun (WGS) entry which is preliminary data.</text>
</comment>
<name>A0AAD5UR28_9FUNG</name>
<dbReference type="Proteomes" id="UP001210925">
    <property type="component" value="Unassembled WGS sequence"/>
</dbReference>
<dbReference type="GO" id="GO:0046872">
    <property type="term" value="F:metal ion binding"/>
    <property type="evidence" value="ECO:0007669"/>
    <property type="project" value="InterPro"/>
</dbReference>
<dbReference type="GO" id="GO:0006801">
    <property type="term" value="P:superoxide metabolic process"/>
    <property type="evidence" value="ECO:0007669"/>
    <property type="project" value="InterPro"/>
</dbReference>
<dbReference type="SUPFAM" id="SSF49329">
    <property type="entry name" value="Cu,Zn superoxide dismutase-like"/>
    <property type="match status" value="1"/>
</dbReference>
<dbReference type="EMBL" id="JADGKB010000005">
    <property type="protein sequence ID" value="KAJ3261530.1"/>
    <property type="molecule type" value="Genomic_DNA"/>
</dbReference>
<gene>
    <name evidence="1" type="primary">CCS1</name>
    <name evidence="1" type="ORF">HK103_005368</name>
</gene>
<reference evidence="1" key="1">
    <citation type="submission" date="2020-05" db="EMBL/GenBank/DDBJ databases">
        <title>Phylogenomic resolution of chytrid fungi.</title>
        <authorList>
            <person name="Stajich J.E."/>
            <person name="Amses K."/>
            <person name="Simmons R."/>
            <person name="Seto K."/>
            <person name="Myers J."/>
            <person name="Bonds A."/>
            <person name="Quandt C.A."/>
            <person name="Barry K."/>
            <person name="Liu P."/>
            <person name="Grigoriev I."/>
            <person name="Longcore J.E."/>
            <person name="James T.Y."/>
        </authorList>
    </citation>
    <scope>NUCLEOTIDE SEQUENCE</scope>
    <source>
        <strain evidence="1">PLAUS21</strain>
    </source>
</reference>
<accession>A0AAD5UR28</accession>
<evidence type="ECO:0000313" key="1">
    <source>
        <dbReference type="EMBL" id="KAJ3261530.1"/>
    </source>
</evidence>
<sequence length="202" mass="22294">MAQNVFEILLKNPLSSELKKKLQAAEYVKKDNEEFLLCQPSNLPAVTKFLHENAQTYRIIGSPNALVVMFEFFRGTMGWPEKTSKGLARIIPVDDDNLFVDSSVSGIDNGDWQLNIHEYGDLSSGVESTGNVFLKLGNVNVKDGKGTWTGNVKAKTWELVGKAMCLTKGKDSVCGILARSAGAFENKKRVCACSGRTIWEEE</sequence>
<proteinExistence type="predicted"/>
<dbReference type="InterPro" id="IPR036423">
    <property type="entry name" value="SOD-like_Cu/Zn_dom_sf"/>
</dbReference>
<protein>
    <submittedName>
        <fullName evidence="1">Copper chaperone</fullName>
    </submittedName>
</protein>
<dbReference type="AlphaFoldDB" id="A0AAD5UR28"/>